<evidence type="ECO:0000256" key="3">
    <source>
        <dbReference type="PROSITE-ProRule" id="PRU00339"/>
    </source>
</evidence>
<proteinExistence type="predicted"/>
<dbReference type="InterPro" id="IPR011990">
    <property type="entry name" value="TPR-like_helical_dom_sf"/>
</dbReference>
<protein>
    <submittedName>
        <fullName evidence="4">Tetratricopeptide repeat protein</fullName>
    </submittedName>
</protein>
<reference evidence="4 5" key="1">
    <citation type="submission" date="2020-11" db="EMBL/GenBank/DDBJ databases">
        <authorList>
            <person name="Sun Q."/>
        </authorList>
    </citation>
    <scope>NUCLEOTIDE SEQUENCE [LARGE SCALE GENOMIC DNA]</scope>
    <source>
        <strain evidence="4 5">P8398</strain>
    </source>
</reference>
<dbReference type="EMBL" id="CP065053">
    <property type="protein sequence ID" value="QPI48563.1"/>
    <property type="molecule type" value="Genomic_DNA"/>
</dbReference>
<keyword evidence="1" id="KW-0677">Repeat</keyword>
<gene>
    <name evidence="4" type="ORF">IV454_23990</name>
</gene>
<dbReference type="InterPro" id="IPR019734">
    <property type="entry name" value="TPR_rpt"/>
</dbReference>
<name>A0AA48W9X2_9BURK</name>
<dbReference type="Pfam" id="PF14559">
    <property type="entry name" value="TPR_19"/>
    <property type="match status" value="1"/>
</dbReference>
<dbReference type="Pfam" id="PF13432">
    <property type="entry name" value="TPR_16"/>
    <property type="match status" value="2"/>
</dbReference>
<dbReference type="PANTHER" id="PTHR44186:SF1">
    <property type="entry name" value="BARDET-BIEDL SYNDROME 4 PROTEIN"/>
    <property type="match status" value="1"/>
</dbReference>
<dbReference type="SUPFAM" id="SSF48452">
    <property type="entry name" value="TPR-like"/>
    <property type="match status" value="1"/>
</dbReference>
<feature type="repeat" description="TPR" evidence="3">
    <location>
        <begin position="25"/>
        <end position="58"/>
    </location>
</feature>
<keyword evidence="2 3" id="KW-0802">TPR repeat</keyword>
<dbReference type="PANTHER" id="PTHR44186">
    <property type="match status" value="1"/>
</dbReference>
<dbReference type="PROSITE" id="PS50005">
    <property type="entry name" value="TPR"/>
    <property type="match status" value="1"/>
</dbReference>
<sequence length="382" mass="40752">MPLADQLQAQTERFASFLSSDPDNVSLLMQLGDLYLQGGKLDQALASFERVIALAPGTAVAHGRLATVYLALHRFGEAAATLQGLIDGGETDAALYHNLGLALYYQERYADAASAFTIARQNGIDNANNAKYLAHCLHHEGELDAANAACEHWASIANDADSNAYLSLVNFDMGDRARAGDLARQVLAEDPDSVDANAVAGALALEKQDIDGASASFERILAQRSDNGRAWLGLGLTLMHKQNNVDAIAAMTKASECMPGHAGTLIALGWAKLNAGDAVGAEQAFRAAIEADRNFAESHGGLAAALVTQQRIDEARHAMTVANKLDPANFGSVYTQAALLKLDGRSELADRLIERALRQSPLEGTPTLFEHLSTFLSMRPKK</sequence>
<dbReference type="Proteomes" id="UP000662888">
    <property type="component" value="Chromosome"/>
</dbReference>
<dbReference type="Gene3D" id="1.25.40.10">
    <property type="entry name" value="Tetratricopeptide repeat domain"/>
    <property type="match status" value="2"/>
</dbReference>
<keyword evidence="5" id="KW-1185">Reference proteome</keyword>
<evidence type="ECO:0000256" key="2">
    <source>
        <dbReference type="ARBA" id="ARBA00022803"/>
    </source>
</evidence>
<evidence type="ECO:0000313" key="4">
    <source>
        <dbReference type="EMBL" id="QPI48563.1"/>
    </source>
</evidence>
<dbReference type="PROSITE" id="PS50293">
    <property type="entry name" value="TPR_REGION"/>
    <property type="match status" value="1"/>
</dbReference>
<evidence type="ECO:0000313" key="5">
    <source>
        <dbReference type="Proteomes" id="UP000662888"/>
    </source>
</evidence>
<dbReference type="RefSeq" id="WP_206088172.1">
    <property type="nucleotide sequence ID" value="NZ_CP065053.1"/>
</dbReference>
<accession>A0AA48W9X2</accession>
<dbReference type="SMART" id="SM00028">
    <property type="entry name" value="TPR"/>
    <property type="match status" value="7"/>
</dbReference>
<evidence type="ECO:0000256" key="1">
    <source>
        <dbReference type="ARBA" id="ARBA00022737"/>
    </source>
</evidence>
<organism evidence="4 5">
    <name type="scientific">Massilia antarctica</name>
    <dbReference type="NCBI Taxonomy" id="2765360"/>
    <lineage>
        <taxon>Bacteria</taxon>
        <taxon>Pseudomonadati</taxon>
        <taxon>Pseudomonadota</taxon>
        <taxon>Betaproteobacteria</taxon>
        <taxon>Burkholderiales</taxon>
        <taxon>Oxalobacteraceae</taxon>
        <taxon>Telluria group</taxon>
        <taxon>Massilia</taxon>
    </lineage>
</organism>